<evidence type="ECO:0000313" key="2">
    <source>
        <dbReference type="Proteomes" id="UP000247811"/>
    </source>
</evidence>
<evidence type="ECO:0008006" key="3">
    <source>
        <dbReference type="Google" id="ProtNLM"/>
    </source>
</evidence>
<sequence length="338" mass="37328">MASVQLYSRGLDGHRAAYLGFTQRLLGGYRTDIKGLMFSSNPAMFLMIEESFALYLFSALWRSLFGWKTVGLLFRPKPALYGVSVRLKLKSFLLKQLRRVAVVQTLSIVPASLDSRIMEIADGWIYDFQLWDIDAAAQQKFLEISGSQASGDAVDLLQDLSRRAAGKKIVVAIGGQDKNKGFDDFSNFYSAPGVRDQWLFASGGKVSEDCQVYKNQIEAAGAHVLDRFISDDELMALYAASSVVWCAYSENYDQASGILGRAVQFGIPVIVREGSYSHRFCQTEGIAHVSLGAQIDVLNALNELPPPVQNNLAERFRTSSLNSLHIALWGRSVSESNG</sequence>
<accession>A0A318GV17</accession>
<proteinExistence type="predicted"/>
<dbReference type="OrthoDB" id="7210314at2"/>
<dbReference type="Gene3D" id="3.40.50.2000">
    <property type="entry name" value="Glycogen Phosphorylase B"/>
    <property type="match status" value="1"/>
</dbReference>
<dbReference type="Proteomes" id="UP000247811">
    <property type="component" value="Unassembled WGS sequence"/>
</dbReference>
<evidence type="ECO:0000313" key="1">
    <source>
        <dbReference type="EMBL" id="PXW93248.1"/>
    </source>
</evidence>
<gene>
    <name evidence="1" type="ORF">C7444_12112</name>
</gene>
<dbReference type="SUPFAM" id="SSF53756">
    <property type="entry name" value="UDP-Glycosyltransferase/glycogen phosphorylase"/>
    <property type="match status" value="1"/>
</dbReference>
<dbReference type="AlphaFoldDB" id="A0A318GV17"/>
<name>A0A318GV17_9BURK</name>
<dbReference type="EMBL" id="QJJS01000021">
    <property type="protein sequence ID" value="PXW93248.1"/>
    <property type="molecule type" value="Genomic_DNA"/>
</dbReference>
<keyword evidence="2" id="KW-1185">Reference proteome</keyword>
<reference evidence="1 2" key="1">
    <citation type="submission" date="2018-05" db="EMBL/GenBank/DDBJ databases">
        <title>Genomic Encyclopedia of Type Strains, Phase IV (KMG-IV): sequencing the most valuable type-strain genomes for metagenomic binning, comparative biology and taxonomic classification.</title>
        <authorList>
            <person name="Goeker M."/>
        </authorList>
    </citation>
    <scope>NUCLEOTIDE SEQUENCE [LARGE SCALE GENOMIC DNA]</scope>
    <source>
        <strain evidence="1 2">DSM 566</strain>
    </source>
</reference>
<comment type="caution">
    <text evidence="1">The sequence shown here is derived from an EMBL/GenBank/DDBJ whole genome shotgun (WGS) entry which is preliminary data.</text>
</comment>
<organism evidence="1 2">
    <name type="scientific">Sphaerotilus hippei</name>
    <dbReference type="NCBI Taxonomy" id="744406"/>
    <lineage>
        <taxon>Bacteria</taxon>
        <taxon>Pseudomonadati</taxon>
        <taxon>Pseudomonadota</taxon>
        <taxon>Betaproteobacteria</taxon>
        <taxon>Burkholderiales</taxon>
        <taxon>Sphaerotilaceae</taxon>
        <taxon>Sphaerotilus</taxon>
    </lineage>
</organism>
<dbReference type="RefSeq" id="WP_146219432.1">
    <property type="nucleotide sequence ID" value="NZ_QJJS01000021.1"/>
</dbReference>
<protein>
    <recommendedName>
        <fullName evidence="3">Glycosyltransferase involved in cell wall biosynthesis</fullName>
    </recommendedName>
</protein>